<comment type="pathway">
    <text evidence="7">Porphyrin-containing compound metabolism; protoheme biosynthesis; protoheme from protoporphyrin-IX: step 1/1.</text>
</comment>
<evidence type="ECO:0000256" key="6">
    <source>
        <dbReference type="ARBA" id="ARBA00024536"/>
    </source>
</evidence>
<dbReference type="GO" id="GO:0004325">
    <property type="term" value="F:ferrochelatase activity"/>
    <property type="evidence" value="ECO:0007669"/>
    <property type="project" value="UniProtKB-UniRule"/>
</dbReference>
<dbReference type="InterPro" id="IPR033659">
    <property type="entry name" value="Ferrochelatase_N"/>
</dbReference>
<dbReference type="GO" id="GO:0006783">
    <property type="term" value="P:heme biosynthetic process"/>
    <property type="evidence" value="ECO:0007669"/>
    <property type="project" value="UniProtKB-UniRule"/>
</dbReference>
<dbReference type="GO" id="GO:0046872">
    <property type="term" value="F:metal ion binding"/>
    <property type="evidence" value="ECO:0007669"/>
    <property type="project" value="UniProtKB-KW"/>
</dbReference>
<dbReference type="EMBL" id="CP032125">
    <property type="protein sequence ID" value="AXX99649.1"/>
    <property type="molecule type" value="Genomic_DNA"/>
</dbReference>
<dbReference type="AlphaFoldDB" id="A0A347ULC1"/>
<keyword evidence="7" id="KW-0479">Metal-binding</keyword>
<dbReference type="PANTHER" id="PTHR11108:SF1">
    <property type="entry name" value="FERROCHELATASE, MITOCHONDRIAL"/>
    <property type="match status" value="1"/>
</dbReference>
<evidence type="ECO:0000313" key="9">
    <source>
        <dbReference type="EMBL" id="AXX99649.1"/>
    </source>
</evidence>
<keyword evidence="7" id="KW-0963">Cytoplasm</keyword>
<keyword evidence="2 7" id="KW-0408">Iron</keyword>
<dbReference type="SUPFAM" id="SSF53800">
    <property type="entry name" value="Chelatase"/>
    <property type="match status" value="1"/>
</dbReference>
<dbReference type="CDD" id="cd00419">
    <property type="entry name" value="Ferrochelatase_C"/>
    <property type="match status" value="1"/>
</dbReference>
<gene>
    <name evidence="7" type="primary">hemH</name>
    <name evidence="9" type="ORF">BAR1_01545</name>
</gene>
<keyword evidence="4 7" id="KW-0456">Lyase</keyword>
<comment type="function">
    <text evidence="7">Catalyzes the ferrous insertion into protoporphyrin IX.</text>
</comment>
<keyword evidence="5 7" id="KW-0627">Porphyrin biosynthesis</keyword>
<proteinExistence type="inferred from homology"/>
<accession>A0A347ULC1</accession>
<evidence type="ECO:0000256" key="1">
    <source>
        <dbReference type="ARBA" id="ARBA00007718"/>
    </source>
</evidence>
<evidence type="ECO:0000256" key="5">
    <source>
        <dbReference type="ARBA" id="ARBA00023244"/>
    </source>
</evidence>
<dbReference type="Proteomes" id="UP000261704">
    <property type="component" value="Chromosome"/>
</dbReference>
<sequence>MQSSIHLKTNSKSLALADTGKTGILLINLGTPEATDYRSMRRYLKQFLSDKRVVESSGPVWWLVLNGIILRKRPKTSGRAYDLIWNRELDESPLKTVTRSQAAALAKMFGGKANVVVDWAMRYGKPSIDDVLQRLTDKGCDRILLFPLYPQYSGATTGTALDNVFDVLKTMRHQPTIRSVAPYYDHPAHIKALADSIRAHHATLDWEPEVTIASLHGLPVDFIKKGDPYQDQCEATVAMLREELGFPDWKLLLTYQSRSGRTEWLTPDTEETAVGLARDGIKNLTIIAPGFATDCIETLEELHIRAVDAFLKAGGVNCSVIPCLNDSTDSINMLKTLIDSNLQGWI</sequence>
<dbReference type="CDD" id="cd03411">
    <property type="entry name" value="Ferrochelatase_N"/>
    <property type="match status" value="1"/>
</dbReference>
<dbReference type="UniPathway" id="UPA00252">
    <property type="reaction ID" value="UER00325"/>
</dbReference>
<dbReference type="EC" id="4.98.1.1" evidence="7"/>
<keyword evidence="3 7" id="KW-0350">Heme biosynthesis</keyword>
<feature type="binding site" evidence="7">
    <location>
        <position position="297"/>
    </location>
    <ligand>
        <name>Fe(2+)</name>
        <dbReference type="ChEBI" id="CHEBI:29033"/>
    </ligand>
</feature>
<comment type="catalytic activity">
    <reaction evidence="7">
        <text>heme b + 2 H(+) = protoporphyrin IX + Fe(2+)</text>
        <dbReference type="Rhea" id="RHEA:22584"/>
        <dbReference type="ChEBI" id="CHEBI:15378"/>
        <dbReference type="ChEBI" id="CHEBI:29033"/>
        <dbReference type="ChEBI" id="CHEBI:57306"/>
        <dbReference type="ChEBI" id="CHEBI:60344"/>
        <dbReference type="EC" id="4.98.1.1"/>
    </reaction>
</comment>
<evidence type="ECO:0000256" key="7">
    <source>
        <dbReference type="HAMAP-Rule" id="MF_00323"/>
    </source>
</evidence>
<dbReference type="GO" id="GO:0005737">
    <property type="term" value="C:cytoplasm"/>
    <property type="evidence" value="ECO:0007669"/>
    <property type="project" value="UniProtKB-SubCell"/>
</dbReference>
<comment type="catalytic activity">
    <reaction evidence="6">
        <text>Fe-coproporphyrin III + 2 H(+) = coproporphyrin III + Fe(2+)</text>
        <dbReference type="Rhea" id="RHEA:49572"/>
        <dbReference type="ChEBI" id="CHEBI:15378"/>
        <dbReference type="ChEBI" id="CHEBI:29033"/>
        <dbReference type="ChEBI" id="CHEBI:68438"/>
        <dbReference type="ChEBI" id="CHEBI:131725"/>
        <dbReference type="EC" id="4.99.1.9"/>
    </reaction>
    <physiologicalReaction direction="right-to-left" evidence="6">
        <dbReference type="Rhea" id="RHEA:49574"/>
    </physiologicalReaction>
</comment>
<evidence type="ECO:0000256" key="2">
    <source>
        <dbReference type="ARBA" id="ARBA00023004"/>
    </source>
</evidence>
<protein>
    <recommendedName>
        <fullName evidence="7">Ferrochelatase</fullName>
        <ecNumber evidence="7">4.98.1.1</ecNumber>
    </recommendedName>
    <alternativeName>
        <fullName evidence="7">Heme synthase</fullName>
    </alternativeName>
    <alternativeName>
        <fullName evidence="7">Protoheme ferro-lyase</fullName>
    </alternativeName>
</protein>
<dbReference type="OrthoDB" id="9809741at2"/>
<keyword evidence="10" id="KW-1185">Reference proteome</keyword>
<organism evidence="9 10">
    <name type="scientific">Profundibacter amoris</name>
    <dbReference type="NCBI Taxonomy" id="2171755"/>
    <lineage>
        <taxon>Bacteria</taxon>
        <taxon>Pseudomonadati</taxon>
        <taxon>Pseudomonadota</taxon>
        <taxon>Alphaproteobacteria</taxon>
        <taxon>Rhodobacterales</taxon>
        <taxon>Paracoccaceae</taxon>
        <taxon>Profundibacter</taxon>
    </lineage>
</organism>
<dbReference type="HAMAP" id="MF_00323">
    <property type="entry name" value="Ferrochelatase"/>
    <property type="match status" value="1"/>
</dbReference>
<comment type="subcellular location">
    <subcellularLocation>
        <location evidence="7">Cytoplasm</location>
    </subcellularLocation>
</comment>
<dbReference type="KEGG" id="pamo:BAR1_01545"/>
<evidence type="ECO:0000256" key="4">
    <source>
        <dbReference type="ARBA" id="ARBA00023239"/>
    </source>
</evidence>
<evidence type="ECO:0000313" key="10">
    <source>
        <dbReference type="Proteomes" id="UP000261704"/>
    </source>
</evidence>
<dbReference type="InterPro" id="IPR033644">
    <property type="entry name" value="Ferrochelatase_C"/>
</dbReference>
<dbReference type="Pfam" id="PF00762">
    <property type="entry name" value="Ferrochelatase"/>
    <property type="match status" value="1"/>
</dbReference>
<dbReference type="InterPro" id="IPR001015">
    <property type="entry name" value="Ferrochelatase"/>
</dbReference>
<name>A0A347ULC1_9RHOB</name>
<feature type="binding site" evidence="7">
    <location>
        <position position="216"/>
    </location>
    <ligand>
        <name>Fe(2+)</name>
        <dbReference type="ChEBI" id="CHEBI:29033"/>
    </ligand>
</feature>
<comment type="similarity">
    <text evidence="1 7 8">Belongs to the ferrochelatase family.</text>
</comment>
<evidence type="ECO:0000256" key="8">
    <source>
        <dbReference type="RuleBase" id="RU004185"/>
    </source>
</evidence>
<dbReference type="NCBIfam" id="TIGR00109">
    <property type="entry name" value="hemH"/>
    <property type="match status" value="1"/>
</dbReference>
<dbReference type="Gene3D" id="3.40.50.1400">
    <property type="match status" value="2"/>
</dbReference>
<reference evidence="9 10" key="1">
    <citation type="submission" date="2018-09" db="EMBL/GenBank/DDBJ databases">
        <title>Profundibacter amoris BAR1 gen. nov., sp. nov., a new member of the Roseobacter clade isolated at Lokis Castle Vent Field on the Arctic Mid-Oceanic Ridge.</title>
        <authorList>
            <person name="Le Moine Bauer S."/>
            <person name="Sjoeberg A.G."/>
            <person name="L'Haridon S."/>
            <person name="Stokke R."/>
            <person name="Roalkvam I."/>
            <person name="Steen I.H."/>
            <person name="Dahle H."/>
        </authorList>
    </citation>
    <scope>NUCLEOTIDE SEQUENCE [LARGE SCALE GENOMIC DNA]</scope>
    <source>
        <strain evidence="9 10">BAR1</strain>
    </source>
</reference>
<dbReference type="PANTHER" id="PTHR11108">
    <property type="entry name" value="FERROCHELATASE"/>
    <property type="match status" value="1"/>
</dbReference>
<evidence type="ECO:0000256" key="3">
    <source>
        <dbReference type="ARBA" id="ARBA00023133"/>
    </source>
</evidence>